<accession>A0A2I1M8P4</accession>
<feature type="transmembrane region" description="Helical" evidence="1">
    <location>
        <begin position="260"/>
        <end position="280"/>
    </location>
</feature>
<name>A0A2I1M8P4_9FIRM</name>
<proteinExistence type="predicted"/>
<dbReference type="AlphaFoldDB" id="A0A2I1M8P4"/>
<evidence type="ECO:0000259" key="2">
    <source>
        <dbReference type="Pfam" id="PF13490"/>
    </source>
</evidence>
<dbReference type="InterPro" id="IPR027383">
    <property type="entry name" value="Znf_put"/>
</dbReference>
<evidence type="ECO:0000256" key="1">
    <source>
        <dbReference type="SAM" id="Phobius"/>
    </source>
</evidence>
<reference evidence="3 4" key="1">
    <citation type="submission" date="2017-12" db="EMBL/GenBank/DDBJ databases">
        <title>Phylogenetic diversity of female urinary microbiome.</title>
        <authorList>
            <person name="Thomas-White K."/>
            <person name="Wolfe A.J."/>
        </authorList>
    </citation>
    <scope>NUCLEOTIDE SEQUENCE [LARGE SCALE GENOMIC DNA]</scope>
    <source>
        <strain evidence="3 4">UMB0119</strain>
    </source>
</reference>
<feature type="domain" description="Putative zinc-finger" evidence="2">
    <location>
        <begin position="5"/>
        <end position="38"/>
    </location>
</feature>
<dbReference type="EMBL" id="PKGS01000004">
    <property type="protein sequence ID" value="PKZ16494.1"/>
    <property type="molecule type" value="Genomic_DNA"/>
</dbReference>
<keyword evidence="1" id="KW-0812">Transmembrane</keyword>
<dbReference type="Pfam" id="PF13490">
    <property type="entry name" value="zf-HC2"/>
    <property type="match status" value="1"/>
</dbReference>
<sequence length="288" mass="33268">MIMDCEVIKDLIPLYKEGICSNESKKLVEDHIETCPSCKSYFLSLDDNEINNNEPLEFISKSIDKNKKNRSRMIGSLVLSLLLIVFSFLTNPRQVEYDKDLIKKSTTDDKIIYEFRDDVTRIYTDHANGEYGDTLYIDGSYSYLDKILGGEKQVLTLDKKDYNVIFYNNNGDQAAKVLYDPYSYTINSGSLSLPRLIFASYAKIALCLCALVLILSLTIFRKWNRYKKIRLVSLPLSYVLATFLIKGYDLASFHPVRDLGFILITALAIYLFIFSSSMYFEEKEKYRI</sequence>
<keyword evidence="1" id="KW-0472">Membrane</keyword>
<protein>
    <recommendedName>
        <fullName evidence="2">Putative zinc-finger domain-containing protein</fullName>
    </recommendedName>
</protein>
<feature type="transmembrane region" description="Helical" evidence="1">
    <location>
        <begin position="231"/>
        <end position="248"/>
    </location>
</feature>
<keyword evidence="4" id="KW-1185">Reference proteome</keyword>
<feature type="transmembrane region" description="Helical" evidence="1">
    <location>
        <begin position="73"/>
        <end position="90"/>
    </location>
</feature>
<evidence type="ECO:0000313" key="4">
    <source>
        <dbReference type="Proteomes" id="UP000234335"/>
    </source>
</evidence>
<gene>
    <name evidence="3" type="ORF">CYJ34_06685</name>
</gene>
<dbReference type="Proteomes" id="UP000234335">
    <property type="component" value="Unassembled WGS sequence"/>
</dbReference>
<feature type="transmembrane region" description="Helical" evidence="1">
    <location>
        <begin position="196"/>
        <end position="219"/>
    </location>
</feature>
<keyword evidence="1" id="KW-1133">Transmembrane helix</keyword>
<comment type="caution">
    <text evidence="3">The sequence shown here is derived from an EMBL/GenBank/DDBJ whole genome shotgun (WGS) entry which is preliminary data.</text>
</comment>
<evidence type="ECO:0000313" key="3">
    <source>
        <dbReference type="EMBL" id="PKZ16494.1"/>
    </source>
</evidence>
<organism evidence="3 4">
    <name type="scientific">Anaerococcus octavius</name>
    <dbReference type="NCBI Taxonomy" id="54007"/>
    <lineage>
        <taxon>Bacteria</taxon>
        <taxon>Bacillati</taxon>
        <taxon>Bacillota</taxon>
        <taxon>Tissierellia</taxon>
        <taxon>Tissierellales</taxon>
        <taxon>Peptoniphilaceae</taxon>
        <taxon>Anaerococcus</taxon>
    </lineage>
</organism>